<dbReference type="InterPro" id="IPR037148">
    <property type="entry name" value="NiFe-Hase_small_C_sf"/>
</dbReference>
<dbReference type="InterPro" id="IPR023346">
    <property type="entry name" value="Lysozyme-like_dom_sf"/>
</dbReference>
<evidence type="ECO:0000256" key="12">
    <source>
        <dbReference type="SAM" id="SignalP"/>
    </source>
</evidence>
<evidence type="ECO:0000256" key="4">
    <source>
        <dbReference type="ARBA" id="ARBA00011771"/>
    </source>
</evidence>
<dbReference type="InterPro" id="IPR027394">
    <property type="entry name" value="Cytochrome-c3_hydrogenase_C"/>
</dbReference>
<keyword evidence="5" id="KW-0004">4Fe-4S</keyword>
<feature type="domain" description="NADH:ubiquinone oxidoreductase-like 20kDa subunit" evidence="14">
    <location>
        <begin position="279"/>
        <end position="452"/>
    </location>
</feature>
<feature type="compositionally biased region" description="Low complexity" evidence="11">
    <location>
        <begin position="246"/>
        <end position="261"/>
    </location>
</feature>
<protein>
    <recommendedName>
        <fullName evidence="18">Hydrogenase small subunit</fullName>
    </recommendedName>
</protein>
<evidence type="ECO:0000256" key="5">
    <source>
        <dbReference type="ARBA" id="ARBA00022485"/>
    </source>
</evidence>
<comment type="similarity">
    <text evidence="3">Belongs to the [NiFe]/[NiFeSe] hydrogenase small subunit family.</text>
</comment>
<dbReference type="InterPro" id="IPR000726">
    <property type="entry name" value="Glyco_hydro_19_cat"/>
</dbReference>
<dbReference type="CDD" id="cd00325">
    <property type="entry name" value="chitinase_GH19"/>
    <property type="match status" value="1"/>
</dbReference>
<feature type="domain" description="Glycoside hydrolase family 19 catalytic" evidence="13">
    <location>
        <begin position="57"/>
        <end position="174"/>
    </location>
</feature>
<organism evidence="16 17">
    <name type="scientific">Streptomyces benahoarensis</name>
    <dbReference type="NCBI Taxonomy" id="2595054"/>
    <lineage>
        <taxon>Bacteria</taxon>
        <taxon>Bacillati</taxon>
        <taxon>Actinomycetota</taxon>
        <taxon>Actinomycetes</taxon>
        <taxon>Kitasatosporales</taxon>
        <taxon>Streptomycetaceae</taxon>
        <taxon>Streptomyces</taxon>
    </lineage>
</organism>
<dbReference type="GO" id="GO:0009061">
    <property type="term" value="P:anaerobic respiration"/>
    <property type="evidence" value="ECO:0007669"/>
    <property type="project" value="TreeGrafter"/>
</dbReference>
<keyword evidence="10" id="KW-0411">Iron-sulfur</keyword>
<dbReference type="Pfam" id="PF14720">
    <property type="entry name" value="NiFe_hyd_SSU_C"/>
    <property type="match status" value="1"/>
</dbReference>
<evidence type="ECO:0000313" key="16">
    <source>
        <dbReference type="EMBL" id="TSB43856.1"/>
    </source>
</evidence>
<dbReference type="GO" id="GO:0009375">
    <property type="term" value="C:ferredoxin hydrogenase complex"/>
    <property type="evidence" value="ECO:0007669"/>
    <property type="project" value="InterPro"/>
</dbReference>
<evidence type="ECO:0000256" key="7">
    <source>
        <dbReference type="ARBA" id="ARBA00022729"/>
    </source>
</evidence>
<dbReference type="Gene3D" id="3.40.50.700">
    <property type="entry name" value="NADH:ubiquinone oxidoreductase-like, 20kDa subunit"/>
    <property type="match status" value="1"/>
</dbReference>
<dbReference type="GO" id="GO:0006032">
    <property type="term" value="P:chitin catabolic process"/>
    <property type="evidence" value="ECO:0007669"/>
    <property type="project" value="InterPro"/>
</dbReference>
<dbReference type="Proteomes" id="UP000320888">
    <property type="component" value="Unassembled WGS sequence"/>
</dbReference>
<evidence type="ECO:0000313" key="17">
    <source>
        <dbReference type="Proteomes" id="UP000320888"/>
    </source>
</evidence>
<dbReference type="GO" id="GO:0030313">
    <property type="term" value="C:cell envelope"/>
    <property type="evidence" value="ECO:0007669"/>
    <property type="project" value="UniProtKB-SubCell"/>
</dbReference>
<dbReference type="Gene3D" id="3.30.20.10">
    <property type="entry name" value="Endochitinase, domain 2"/>
    <property type="match status" value="1"/>
</dbReference>
<dbReference type="PRINTS" id="PR00614">
    <property type="entry name" value="NIHGNASESMLL"/>
</dbReference>
<dbReference type="InterPro" id="IPR001821">
    <property type="entry name" value="NiFe_hydrogenase_ssu"/>
</dbReference>
<evidence type="ECO:0000256" key="6">
    <source>
        <dbReference type="ARBA" id="ARBA00022723"/>
    </source>
</evidence>
<evidence type="ECO:0000256" key="10">
    <source>
        <dbReference type="ARBA" id="ARBA00023014"/>
    </source>
</evidence>
<evidence type="ECO:0000256" key="2">
    <source>
        <dbReference type="ARBA" id="ARBA00004196"/>
    </source>
</evidence>
<dbReference type="SUPFAM" id="SSF56770">
    <property type="entry name" value="HydA/Nqo6-like"/>
    <property type="match status" value="1"/>
</dbReference>
<dbReference type="GO" id="GO:0009055">
    <property type="term" value="F:electron transfer activity"/>
    <property type="evidence" value="ECO:0007669"/>
    <property type="project" value="TreeGrafter"/>
</dbReference>
<dbReference type="GO" id="GO:0016020">
    <property type="term" value="C:membrane"/>
    <property type="evidence" value="ECO:0007669"/>
    <property type="project" value="TreeGrafter"/>
</dbReference>
<evidence type="ECO:0008006" key="18">
    <source>
        <dbReference type="Google" id="ProtNLM"/>
    </source>
</evidence>
<dbReference type="AlphaFoldDB" id="A0A553ZRD8"/>
<feature type="domain" description="Cytochrome-c3 hydrogenase C-terminal" evidence="15">
    <location>
        <begin position="475"/>
        <end position="552"/>
    </location>
</feature>
<reference evidence="16 17" key="1">
    <citation type="submission" date="2019-07" db="EMBL/GenBank/DDBJ databases">
        <title>Draft genome for Streptomyces benahoarensis MZ03-48.</title>
        <authorList>
            <person name="Gonzalez-Pimentel J.L."/>
        </authorList>
    </citation>
    <scope>NUCLEOTIDE SEQUENCE [LARGE SCALE GENOMIC DNA]</scope>
    <source>
        <strain evidence="16 17">MZ03-48</strain>
    </source>
</reference>
<comment type="subunit">
    <text evidence="4">Heterodimer of a large and a small subunit.</text>
</comment>
<dbReference type="PANTHER" id="PTHR30013">
    <property type="entry name" value="NIFE / NIFESE HYDROGENASE SMALL SUBUNIT FAMILY MEMBER"/>
    <property type="match status" value="1"/>
</dbReference>
<feature type="signal peptide" evidence="12">
    <location>
        <begin position="1"/>
        <end position="27"/>
    </location>
</feature>
<sequence length="605" mass="64441">MRSRIAALIGAATLALGVAVLAPAASAGTAPGCAPTALTCTNAETRAEGFVVGEAQFQQMFPNRNAFYTYQGLTEGLSAYPEFANTGSDTVKRQEAAAFLANVSHETGGLVHVVEQNTGNYPHYCDATQPYGCPAGQAAYYGRGPIQLSWNFNYKAAGDALGIDLLNNPSLVEQVPAGHAGSAYRPRGRGDPDPDPVPGLPQRRHWTAPPRGVTWRVGCYHGWQARYLPYAAFPAPDPRGGIRMDAAAPAPNGSTATSSAATEEEAPIHILWINAGLSCDGDSVSLTAATQPSIEQIALQGLPGLPRIAVHWPLIDFECGPVQGADTFIEWFFKAERGEIEPFVLVIEGSIPNEAIKAEGYWCGFGDDPATGQPITTSEWIDRLAPKALAVVAIGTCAAYGGIHAMEGNPTGAMGVPDYLGWDWKSGAGIPIVCVPGCPIQPDNFAETLTYLLHQAAGSAPMIPLDDKLRPTWLFGTTVHEGCDRAGYYEQGEFATTYDSPKCLVKLGCWGPVVKCNVAKRGWMDGIGGCPNVGGICIACTMPGFPDKFMPFMDPPPGGKVSSAASGLYGRVIRRLRDITRKTVDKEPRWRHTGTELTTGYRAPW</sequence>
<feature type="region of interest" description="Disordered" evidence="11">
    <location>
        <begin position="180"/>
        <end position="207"/>
    </location>
</feature>
<evidence type="ECO:0000256" key="11">
    <source>
        <dbReference type="SAM" id="MobiDB-lite"/>
    </source>
</evidence>
<dbReference type="Pfam" id="PF01058">
    <property type="entry name" value="Oxidored_q6"/>
    <property type="match status" value="1"/>
</dbReference>
<dbReference type="EMBL" id="VKLS01000009">
    <property type="protein sequence ID" value="TSB43856.1"/>
    <property type="molecule type" value="Genomic_DNA"/>
</dbReference>
<dbReference type="Gene3D" id="1.10.530.10">
    <property type="match status" value="1"/>
</dbReference>
<dbReference type="PANTHER" id="PTHR30013:SF5">
    <property type="entry name" value="HYDROGENASE SMALL SUBUNIT"/>
    <property type="match status" value="1"/>
</dbReference>
<keyword evidence="7 12" id="KW-0732">Signal</keyword>
<evidence type="ECO:0000259" key="15">
    <source>
        <dbReference type="Pfam" id="PF14720"/>
    </source>
</evidence>
<dbReference type="GO" id="GO:0044569">
    <property type="term" value="C:[Ni-Fe] hydrogenase complex"/>
    <property type="evidence" value="ECO:0007669"/>
    <property type="project" value="TreeGrafter"/>
</dbReference>
<evidence type="ECO:0000256" key="1">
    <source>
        <dbReference type="ARBA" id="ARBA00001966"/>
    </source>
</evidence>
<evidence type="ECO:0000256" key="3">
    <source>
        <dbReference type="ARBA" id="ARBA00006605"/>
    </source>
</evidence>
<dbReference type="GO" id="GO:0051539">
    <property type="term" value="F:4 iron, 4 sulfur cluster binding"/>
    <property type="evidence" value="ECO:0007669"/>
    <property type="project" value="UniProtKB-KW"/>
</dbReference>
<gene>
    <name evidence="16" type="ORF">FNZ23_02040</name>
</gene>
<keyword evidence="9" id="KW-0408">Iron</keyword>
<comment type="subcellular location">
    <subcellularLocation>
        <location evidence="2">Cell envelope</location>
    </subcellularLocation>
</comment>
<keyword evidence="17" id="KW-1185">Reference proteome</keyword>
<feature type="region of interest" description="Disordered" evidence="11">
    <location>
        <begin position="242"/>
        <end position="262"/>
    </location>
</feature>
<evidence type="ECO:0000259" key="14">
    <source>
        <dbReference type="Pfam" id="PF01058"/>
    </source>
</evidence>
<feature type="chain" id="PRO_5039017586" description="Hydrogenase small subunit" evidence="12">
    <location>
        <begin position="28"/>
        <end position="605"/>
    </location>
</feature>
<name>A0A553ZRD8_9ACTN</name>
<dbReference type="Pfam" id="PF00182">
    <property type="entry name" value="Glyco_hydro_19"/>
    <property type="match status" value="1"/>
</dbReference>
<dbReference type="InterPro" id="IPR006137">
    <property type="entry name" value="NADH_UbQ_OxRdtase-like_20kDa"/>
</dbReference>
<keyword evidence="8" id="KW-0560">Oxidoreductase</keyword>
<dbReference type="GO" id="GO:0016998">
    <property type="term" value="P:cell wall macromolecule catabolic process"/>
    <property type="evidence" value="ECO:0007669"/>
    <property type="project" value="InterPro"/>
</dbReference>
<dbReference type="SUPFAM" id="SSF53955">
    <property type="entry name" value="Lysozyme-like"/>
    <property type="match status" value="1"/>
</dbReference>
<dbReference type="InterPro" id="IPR037024">
    <property type="entry name" value="NiFe_Hase_small_N_sf"/>
</dbReference>
<proteinExistence type="inferred from homology"/>
<comment type="caution">
    <text evidence="16">The sequence shown here is derived from an EMBL/GenBank/DDBJ whole genome shotgun (WGS) entry which is preliminary data.</text>
</comment>
<evidence type="ECO:0000256" key="9">
    <source>
        <dbReference type="ARBA" id="ARBA00023004"/>
    </source>
</evidence>
<accession>A0A553ZRD8</accession>
<dbReference type="OrthoDB" id="9766729at2"/>
<evidence type="ECO:0000259" key="13">
    <source>
        <dbReference type="Pfam" id="PF00182"/>
    </source>
</evidence>
<dbReference type="Gene3D" id="4.10.480.10">
    <property type="entry name" value="Cytochrome-c3 hydrogenase, C-terminal domain"/>
    <property type="match status" value="1"/>
</dbReference>
<comment type="cofactor">
    <cofactor evidence="1">
        <name>[4Fe-4S] cluster</name>
        <dbReference type="ChEBI" id="CHEBI:49883"/>
    </cofactor>
</comment>
<evidence type="ECO:0000256" key="8">
    <source>
        <dbReference type="ARBA" id="ARBA00023002"/>
    </source>
</evidence>
<dbReference type="GO" id="GO:0004568">
    <property type="term" value="F:chitinase activity"/>
    <property type="evidence" value="ECO:0007669"/>
    <property type="project" value="InterPro"/>
</dbReference>
<dbReference type="GO" id="GO:0046872">
    <property type="term" value="F:metal ion binding"/>
    <property type="evidence" value="ECO:0007669"/>
    <property type="project" value="UniProtKB-KW"/>
</dbReference>
<dbReference type="GO" id="GO:0008901">
    <property type="term" value="F:ferredoxin hydrogenase activity"/>
    <property type="evidence" value="ECO:0007669"/>
    <property type="project" value="InterPro"/>
</dbReference>
<keyword evidence="6" id="KW-0479">Metal-binding</keyword>